<dbReference type="InterPro" id="IPR040976">
    <property type="entry name" value="Pkinase_fungal"/>
</dbReference>
<feature type="region of interest" description="Disordered" evidence="1">
    <location>
        <begin position="425"/>
        <end position="516"/>
    </location>
</feature>
<sequence length="516" mass="58232">MVGDDTISTPTQREKNDMYSRLCGNAFYNQRYQNAEEATEKSLWITVAVNRIVDGKKMSQVVRSFTLGEPLFVVNSSLGRATRVYRVILEDDQSESGPTVFALKDTWRQTRRRPEVDFYDTIAKYCEKKGIDIDKEGMVRCHGSLDLADEGQDWDSSLHVTCDAAEQGLERRHTRLLLTPVGGPLNEFKSTKALAKALSVAVRHLQIASDAGVMHRDVSEGNLLLQEVPDEHGEQKAFLLDWDYAEFTPEGLKFFKTEFEPRAKKSTYTEIKKSLKDFTGTLPFIAIGVLERNAHTKHHDLESIYWLLIWMMLRHTAHTERDGPLACNALFGQWTDDARSTIKRGHLDKPFGYPKGPLLNLLDDLARQVNNQNPSLRFRDFPKHMTHEEALATFATHLASDGWPPADKAIEFSAPELKTETYGLSLQTGHQSVSRSSQKRRADESELDGDSDYVPTTRVTPTESQRKRSAPKRARKDETNSNQAPTRSRGGGKKPTATKQPEPGRSRKASGTGRQR</sequence>
<dbReference type="Pfam" id="PF17667">
    <property type="entry name" value="Pkinase_fungal"/>
    <property type="match status" value="1"/>
</dbReference>
<dbReference type="EMBL" id="JAWWNJ010000039">
    <property type="protein sequence ID" value="KAK7021232.1"/>
    <property type="molecule type" value="Genomic_DNA"/>
</dbReference>
<organism evidence="3 4">
    <name type="scientific">Favolaschia claudopus</name>
    <dbReference type="NCBI Taxonomy" id="2862362"/>
    <lineage>
        <taxon>Eukaryota</taxon>
        <taxon>Fungi</taxon>
        <taxon>Dikarya</taxon>
        <taxon>Basidiomycota</taxon>
        <taxon>Agaricomycotina</taxon>
        <taxon>Agaricomycetes</taxon>
        <taxon>Agaricomycetidae</taxon>
        <taxon>Agaricales</taxon>
        <taxon>Marasmiineae</taxon>
        <taxon>Mycenaceae</taxon>
        <taxon>Favolaschia</taxon>
    </lineage>
</organism>
<protein>
    <recommendedName>
        <fullName evidence="2">Fungal-type protein kinase domain-containing protein</fullName>
    </recommendedName>
</protein>
<dbReference type="Proteomes" id="UP001362999">
    <property type="component" value="Unassembled WGS sequence"/>
</dbReference>
<evidence type="ECO:0000313" key="3">
    <source>
        <dbReference type="EMBL" id="KAK7021232.1"/>
    </source>
</evidence>
<gene>
    <name evidence="3" type="ORF">R3P38DRAFT_2965888</name>
</gene>
<dbReference type="InterPro" id="IPR008266">
    <property type="entry name" value="Tyr_kinase_AS"/>
</dbReference>
<proteinExistence type="predicted"/>
<dbReference type="PROSITE" id="PS00109">
    <property type="entry name" value="PROTEIN_KINASE_TYR"/>
    <property type="match status" value="1"/>
</dbReference>
<evidence type="ECO:0000256" key="1">
    <source>
        <dbReference type="SAM" id="MobiDB-lite"/>
    </source>
</evidence>
<dbReference type="PANTHER" id="PTHR38248:SF2">
    <property type="entry name" value="FUNK1 11"/>
    <property type="match status" value="1"/>
</dbReference>
<feature type="domain" description="Fungal-type protein kinase" evidence="2">
    <location>
        <begin position="57"/>
        <end position="311"/>
    </location>
</feature>
<dbReference type="AlphaFoldDB" id="A0AAW0B6I6"/>
<dbReference type="InterPro" id="IPR011009">
    <property type="entry name" value="Kinase-like_dom_sf"/>
</dbReference>
<keyword evidence="4" id="KW-1185">Reference proteome</keyword>
<reference evidence="3 4" key="1">
    <citation type="journal article" date="2024" name="J Genomics">
        <title>Draft genome sequencing and assembly of Favolaschia claudopus CIRM-BRFM 2984 isolated from oak limbs.</title>
        <authorList>
            <person name="Navarro D."/>
            <person name="Drula E."/>
            <person name="Chaduli D."/>
            <person name="Cazenave R."/>
            <person name="Ahrendt S."/>
            <person name="Wang J."/>
            <person name="Lipzen A."/>
            <person name="Daum C."/>
            <person name="Barry K."/>
            <person name="Grigoriev I.V."/>
            <person name="Favel A."/>
            <person name="Rosso M.N."/>
            <person name="Martin F."/>
        </authorList>
    </citation>
    <scope>NUCLEOTIDE SEQUENCE [LARGE SCALE GENOMIC DNA]</scope>
    <source>
        <strain evidence="3 4">CIRM-BRFM 2984</strain>
    </source>
</reference>
<comment type="caution">
    <text evidence="3">The sequence shown here is derived from an EMBL/GenBank/DDBJ whole genome shotgun (WGS) entry which is preliminary data.</text>
</comment>
<dbReference type="Gene3D" id="1.10.510.10">
    <property type="entry name" value="Transferase(Phosphotransferase) domain 1"/>
    <property type="match status" value="1"/>
</dbReference>
<accession>A0AAW0B6I6</accession>
<evidence type="ECO:0000313" key="4">
    <source>
        <dbReference type="Proteomes" id="UP001362999"/>
    </source>
</evidence>
<name>A0AAW0B6I6_9AGAR</name>
<dbReference type="SUPFAM" id="SSF56112">
    <property type="entry name" value="Protein kinase-like (PK-like)"/>
    <property type="match status" value="1"/>
</dbReference>
<feature type="compositionally biased region" description="Polar residues" evidence="1">
    <location>
        <begin position="425"/>
        <end position="436"/>
    </location>
</feature>
<evidence type="ECO:0000259" key="2">
    <source>
        <dbReference type="Pfam" id="PF17667"/>
    </source>
</evidence>
<dbReference type="GO" id="GO:0004672">
    <property type="term" value="F:protein kinase activity"/>
    <property type="evidence" value="ECO:0007669"/>
    <property type="project" value="InterPro"/>
</dbReference>
<dbReference type="PANTHER" id="PTHR38248">
    <property type="entry name" value="FUNK1 6"/>
    <property type="match status" value="1"/>
</dbReference>